<feature type="region of interest" description="Disordered" evidence="1">
    <location>
        <begin position="84"/>
        <end position="173"/>
    </location>
</feature>
<protein>
    <recommendedName>
        <fullName evidence="5">Glycosyltransferase 2</fullName>
    </recommendedName>
</protein>
<keyword evidence="2" id="KW-0812">Transmembrane</keyword>
<evidence type="ECO:0008006" key="5">
    <source>
        <dbReference type="Google" id="ProtNLM"/>
    </source>
</evidence>
<feature type="compositionally biased region" description="Basic and acidic residues" evidence="1">
    <location>
        <begin position="84"/>
        <end position="93"/>
    </location>
</feature>
<dbReference type="EMBL" id="JAWCUI010000004">
    <property type="protein sequence ID" value="KAL1902593.1"/>
    <property type="molecule type" value="Genomic_DNA"/>
</dbReference>
<reference evidence="3 4" key="1">
    <citation type="journal article" date="2024" name="IMA Fungus">
        <title>IMA Genome - F19 : A genome assembly and annotation guide to empower mycologists, including annotated draft genome sequences of Ceratocystis pirilliformis, Diaporthe australafricana, Fusarium ophioides, Paecilomyces lecythidis, and Sporothrix stenoceras.</title>
        <authorList>
            <person name="Aylward J."/>
            <person name="Wilson A.M."/>
            <person name="Visagie C.M."/>
            <person name="Spraker J."/>
            <person name="Barnes I."/>
            <person name="Buitendag C."/>
            <person name="Ceriani C."/>
            <person name="Del Mar Angel L."/>
            <person name="du Plessis D."/>
            <person name="Fuchs T."/>
            <person name="Gasser K."/>
            <person name="Kramer D."/>
            <person name="Li W."/>
            <person name="Munsamy K."/>
            <person name="Piso A."/>
            <person name="Price J.L."/>
            <person name="Sonnekus B."/>
            <person name="Thomas C."/>
            <person name="van der Nest A."/>
            <person name="van Dijk A."/>
            <person name="van Heerden A."/>
            <person name="van Vuuren N."/>
            <person name="Yilmaz N."/>
            <person name="Duong T.A."/>
            <person name="van der Merwe N.A."/>
            <person name="Wingfield M.J."/>
            <person name="Wingfield B.D."/>
        </authorList>
    </citation>
    <scope>NUCLEOTIDE SEQUENCE [LARGE SCALE GENOMIC DNA]</scope>
    <source>
        <strain evidence="3 4">CMW 5346</strain>
    </source>
</reference>
<comment type="caution">
    <text evidence="3">The sequence shown here is derived from an EMBL/GenBank/DDBJ whole genome shotgun (WGS) entry which is preliminary data.</text>
</comment>
<feature type="region of interest" description="Disordered" evidence="1">
    <location>
        <begin position="512"/>
        <end position="536"/>
    </location>
</feature>
<gene>
    <name evidence="3" type="ORF">Sste5346_001035</name>
</gene>
<proteinExistence type="predicted"/>
<feature type="compositionally biased region" description="Basic and acidic residues" evidence="1">
    <location>
        <begin position="524"/>
        <end position="536"/>
    </location>
</feature>
<evidence type="ECO:0000256" key="1">
    <source>
        <dbReference type="SAM" id="MobiDB-lite"/>
    </source>
</evidence>
<organism evidence="3 4">
    <name type="scientific">Sporothrix stenoceras</name>
    <dbReference type="NCBI Taxonomy" id="5173"/>
    <lineage>
        <taxon>Eukaryota</taxon>
        <taxon>Fungi</taxon>
        <taxon>Dikarya</taxon>
        <taxon>Ascomycota</taxon>
        <taxon>Pezizomycotina</taxon>
        <taxon>Sordariomycetes</taxon>
        <taxon>Sordariomycetidae</taxon>
        <taxon>Ophiostomatales</taxon>
        <taxon>Ophiostomataceae</taxon>
        <taxon>Sporothrix</taxon>
    </lineage>
</organism>
<feature type="transmembrane region" description="Helical" evidence="2">
    <location>
        <begin position="58"/>
        <end position="76"/>
    </location>
</feature>
<evidence type="ECO:0000313" key="3">
    <source>
        <dbReference type="EMBL" id="KAL1902593.1"/>
    </source>
</evidence>
<dbReference type="PANTHER" id="PTHR33604">
    <property type="entry name" value="OSJNBA0004B13.7 PROTEIN"/>
    <property type="match status" value="1"/>
</dbReference>
<name>A0ABR3ZS12_9PEZI</name>
<dbReference type="Proteomes" id="UP001583186">
    <property type="component" value="Unassembled WGS sequence"/>
</dbReference>
<feature type="compositionally biased region" description="Pro residues" evidence="1">
    <location>
        <begin position="144"/>
        <end position="163"/>
    </location>
</feature>
<sequence length="752" mass="82167">MDTVQDRVRGTVQSLFLSDVEMGKKDDDHQRPRTGSAGSSTLRTSSFINSVRVHPRKFLKRLAIGVVALLCVYLFIKNLPNDMPVRDHRRPVYHDGNGNAPVRPGSHARQKQHQVPPPPPPPPAHPKAQAPPFTERLGNLKAPEVPPAAPVAPDAAPPPPPAQPHASAVVPMAPGPGTYNGQLRFLELAGTLRGISSTHGAFLMNKNVLFAAGSLKSIATLMPLACQMGTELRSYVHFAIMSKSEISMADLQKINGIDRSCNIFFHDARPEYTSISTDERMENGVDVAMSHVQMYMHPQAIIIDGTNDEEDFLKSGMRTHAKTSQTTLIELPKRGAKRLAWLTKLDSASLSSWNKISIDILIHAYPGASGSLIRLLKSLSDADFGGGSVPHVTIELPQKIDPPTVQFLEGFHWPPAGFADASGTKQLSLRHRIPKHGISEEESSVRFLESFWPTHPQDSHVLVLSPQTELAPDFFHYIKYALLEYRYSNPALLQEWDKRLFGISLDLPRTTLDGSTPFVPPPPLKKEDAKDAKAEEKEKDAATDTFFLWQAPNSNAVLFLGERWADLHQFVAQLLDVQRAEAATAGANSHTTAPAKSVSKTFPAWLEHALQLCQARGFWTLYPSPTTASALATVHDELYKPPEEYEEDVLAEAAAAGSNPRWTGPDEVRLGGKTLIEALPHGSSGSGSGGGGLAPFSDLPLLSWEGKVSTLEELNDQSIAYATKFRRTTGGCSEGMLAVLLPETLFCNDIED</sequence>
<keyword evidence="2" id="KW-0472">Membrane</keyword>
<feature type="compositionally biased region" description="Pro residues" evidence="1">
    <location>
        <begin position="115"/>
        <end position="125"/>
    </location>
</feature>
<feature type="compositionally biased region" description="Basic and acidic residues" evidence="1">
    <location>
        <begin position="21"/>
        <end position="31"/>
    </location>
</feature>
<evidence type="ECO:0000256" key="2">
    <source>
        <dbReference type="SAM" id="Phobius"/>
    </source>
</evidence>
<dbReference type="PANTHER" id="PTHR33604:SF3">
    <property type="entry name" value="OSJNBA0004B13.7 PROTEIN"/>
    <property type="match status" value="1"/>
</dbReference>
<keyword evidence="2" id="KW-1133">Transmembrane helix</keyword>
<keyword evidence="4" id="KW-1185">Reference proteome</keyword>
<accession>A0ABR3ZS12</accession>
<evidence type="ECO:0000313" key="4">
    <source>
        <dbReference type="Proteomes" id="UP001583186"/>
    </source>
</evidence>
<feature type="region of interest" description="Disordered" evidence="1">
    <location>
        <begin position="19"/>
        <end position="42"/>
    </location>
</feature>